<evidence type="ECO:0000313" key="4">
    <source>
        <dbReference type="EMBL" id="QHT72029.1"/>
    </source>
</evidence>
<feature type="domain" description="HTH araC/xylS-type" evidence="3">
    <location>
        <begin position="1"/>
        <end position="52"/>
    </location>
</feature>
<dbReference type="InterPro" id="IPR018060">
    <property type="entry name" value="HTH_AraC"/>
</dbReference>
<keyword evidence="2" id="KW-0804">Transcription</keyword>
<evidence type="ECO:0000259" key="3">
    <source>
        <dbReference type="PROSITE" id="PS01124"/>
    </source>
</evidence>
<dbReference type="AlphaFoldDB" id="A0A6C0GUW3"/>
<dbReference type="Gene3D" id="1.10.10.60">
    <property type="entry name" value="Homeodomain-like"/>
    <property type="match status" value="1"/>
</dbReference>
<organism evidence="4 5">
    <name type="scientific">Rhodocytophaga rosea</name>
    <dbReference type="NCBI Taxonomy" id="2704465"/>
    <lineage>
        <taxon>Bacteria</taxon>
        <taxon>Pseudomonadati</taxon>
        <taxon>Bacteroidota</taxon>
        <taxon>Cytophagia</taxon>
        <taxon>Cytophagales</taxon>
        <taxon>Rhodocytophagaceae</taxon>
        <taxon>Rhodocytophaga</taxon>
    </lineage>
</organism>
<dbReference type="Proteomes" id="UP000480178">
    <property type="component" value="Chromosome"/>
</dbReference>
<reference evidence="4 5" key="1">
    <citation type="submission" date="2020-01" db="EMBL/GenBank/DDBJ databases">
        <authorList>
            <person name="Kim M.K."/>
        </authorList>
    </citation>
    <scope>NUCLEOTIDE SEQUENCE [LARGE SCALE GENOMIC DNA]</scope>
    <source>
        <strain evidence="4 5">172606-1</strain>
    </source>
</reference>
<keyword evidence="1" id="KW-0805">Transcription regulation</keyword>
<gene>
    <name evidence="4" type="ORF">GXP67_14985</name>
</gene>
<dbReference type="EMBL" id="CP048222">
    <property type="protein sequence ID" value="QHT72029.1"/>
    <property type="molecule type" value="Genomic_DNA"/>
</dbReference>
<dbReference type="GO" id="GO:0003700">
    <property type="term" value="F:DNA-binding transcription factor activity"/>
    <property type="evidence" value="ECO:0007669"/>
    <property type="project" value="InterPro"/>
</dbReference>
<dbReference type="Pfam" id="PF00165">
    <property type="entry name" value="HTH_AraC"/>
    <property type="match status" value="1"/>
</dbReference>
<dbReference type="KEGG" id="rhoz:GXP67_14985"/>
<protein>
    <submittedName>
        <fullName evidence="4">AraC family transcriptional regulator</fullName>
    </submittedName>
</protein>
<evidence type="ECO:0000256" key="2">
    <source>
        <dbReference type="ARBA" id="ARBA00023163"/>
    </source>
</evidence>
<accession>A0A6C0GUW3</accession>
<dbReference type="SUPFAM" id="SSF46689">
    <property type="entry name" value="Homeodomain-like"/>
    <property type="match status" value="1"/>
</dbReference>
<dbReference type="InterPro" id="IPR009057">
    <property type="entry name" value="Homeodomain-like_sf"/>
</dbReference>
<evidence type="ECO:0000256" key="1">
    <source>
        <dbReference type="ARBA" id="ARBA00023015"/>
    </source>
</evidence>
<dbReference type="GO" id="GO:0043565">
    <property type="term" value="F:sequence-specific DNA binding"/>
    <property type="evidence" value="ECO:0007669"/>
    <property type="project" value="InterPro"/>
</dbReference>
<dbReference type="PROSITE" id="PS01124">
    <property type="entry name" value="HTH_ARAC_FAMILY_2"/>
    <property type="match status" value="1"/>
</dbReference>
<sequence>MTRFDKTVKLKNAQPDTDWLTIAVQCGYYDYQHLVRDYKDFTGLTPTSYFQLDVKAPESVFGLHEESTLHSR</sequence>
<proteinExistence type="predicted"/>
<evidence type="ECO:0000313" key="5">
    <source>
        <dbReference type="Proteomes" id="UP000480178"/>
    </source>
</evidence>
<name>A0A6C0GUW3_9BACT</name>
<keyword evidence="5" id="KW-1185">Reference proteome</keyword>